<name>A0ABW5P5B7_9DEIO</name>
<protein>
    <recommendedName>
        <fullName evidence="5">Exodeoxyribonuclease 7 large subunit</fullName>
        <ecNumber evidence="5">3.1.11.6</ecNumber>
    </recommendedName>
</protein>
<proteinExistence type="inferred from homology"/>
<keyword evidence="10" id="KW-1185">Reference proteome</keyword>
<dbReference type="EC" id="3.1.11.6" evidence="5"/>
<feature type="domain" description="Exonuclease VII large subunit C-terminal" evidence="7">
    <location>
        <begin position="160"/>
        <end position="325"/>
    </location>
</feature>
<sequence>MTKKGTTRGTGTPRKPKSEAARPPEQFLELAQVLEYVGQVIARGVPGAVWVRAELASVTDRRHLYLDLVQLEDGVEVAKCRATLWARERFSLEGKFRRATGGTLTAGLKVLLFCTAEFHPQYGFSLHVVDIAPEFTLGDAALKLDALRDTLQREGVYGLNRLQAVPTDFRRVGVISPQGAAGLGDFRRETDALQRAGVLEFVYLEATFQGREASGSLTRAVAQARAAHEHEPLDALVVIRGGGAVTDLAWLNDLEFARALATFPAPVITGLGHARDDTLPDEVALIRTDTPSKAAALIVRTVAAAAAQAQEDARTIRAHAAHVLVDADAGAQWAVDRAAQAARRAVDAAQAGTDALMRQALGLTPQRTLARGYALARDASGQPVTRAAQVTAGQPLKLEWQDGAVDVTVQGGPTQG</sequence>
<dbReference type="Proteomes" id="UP001597475">
    <property type="component" value="Unassembled WGS sequence"/>
</dbReference>
<evidence type="ECO:0000256" key="4">
    <source>
        <dbReference type="ARBA" id="ARBA00022839"/>
    </source>
</evidence>
<keyword evidence="4 5" id="KW-0269">Exonuclease</keyword>
<dbReference type="Pfam" id="PF02601">
    <property type="entry name" value="Exonuc_VII_L"/>
    <property type="match status" value="2"/>
</dbReference>
<dbReference type="PANTHER" id="PTHR30008">
    <property type="entry name" value="EXODEOXYRIBONUCLEASE 7 LARGE SUBUNIT"/>
    <property type="match status" value="1"/>
</dbReference>
<reference evidence="10" key="1">
    <citation type="journal article" date="2019" name="Int. J. Syst. Evol. Microbiol.">
        <title>The Global Catalogue of Microorganisms (GCM) 10K type strain sequencing project: providing services to taxonomists for standard genome sequencing and annotation.</title>
        <authorList>
            <consortium name="The Broad Institute Genomics Platform"/>
            <consortium name="The Broad Institute Genome Sequencing Center for Infectious Disease"/>
            <person name="Wu L."/>
            <person name="Ma J."/>
        </authorList>
    </citation>
    <scope>NUCLEOTIDE SEQUENCE [LARGE SCALE GENOMIC DNA]</scope>
    <source>
        <strain evidence="10">KCTC 33842</strain>
    </source>
</reference>
<keyword evidence="2 5" id="KW-0540">Nuclease</keyword>
<feature type="domain" description="OB-fold nucleic acid binding" evidence="8">
    <location>
        <begin position="29"/>
        <end position="131"/>
    </location>
</feature>
<comment type="similarity">
    <text evidence="5">Belongs to the XseA family.</text>
</comment>
<evidence type="ECO:0000313" key="10">
    <source>
        <dbReference type="Proteomes" id="UP001597475"/>
    </source>
</evidence>
<keyword evidence="3 5" id="KW-0378">Hydrolase</keyword>
<keyword evidence="1" id="KW-0963">Cytoplasm</keyword>
<feature type="region of interest" description="Disordered" evidence="6">
    <location>
        <begin position="1"/>
        <end position="23"/>
    </location>
</feature>
<dbReference type="InterPro" id="IPR025824">
    <property type="entry name" value="OB-fold_nuc-bd_dom"/>
</dbReference>
<comment type="catalytic activity">
    <reaction evidence="5">
        <text>Exonucleolytic cleavage in either 5'- to 3'- or 3'- to 5'-direction to yield nucleoside 5'-phosphates.</text>
        <dbReference type="EC" id="3.1.11.6"/>
    </reaction>
</comment>
<dbReference type="EMBL" id="JBHUMK010000036">
    <property type="protein sequence ID" value="MFD2609412.1"/>
    <property type="molecule type" value="Genomic_DNA"/>
</dbReference>
<gene>
    <name evidence="9" type="primary">xseA</name>
    <name evidence="9" type="ORF">ACFSR9_08190</name>
</gene>
<evidence type="ECO:0000259" key="7">
    <source>
        <dbReference type="Pfam" id="PF02601"/>
    </source>
</evidence>
<comment type="caution">
    <text evidence="9">The sequence shown here is derived from an EMBL/GenBank/DDBJ whole genome shotgun (WGS) entry which is preliminary data.</text>
</comment>
<dbReference type="Pfam" id="PF13742">
    <property type="entry name" value="tRNA_anti_2"/>
    <property type="match status" value="1"/>
</dbReference>
<dbReference type="GO" id="GO:0008855">
    <property type="term" value="F:exodeoxyribonuclease VII activity"/>
    <property type="evidence" value="ECO:0007669"/>
    <property type="project" value="UniProtKB-EC"/>
</dbReference>
<accession>A0ABW5P5B7</accession>
<evidence type="ECO:0000256" key="2">
    <source>
        <dbReference type="ARBA" id="ARBA00022722"/>
    </source>
</evidence>
<dbReference type="InterPro" id="IPR020579">
    <property type="entry name" value="Exonuc_VII_lsu_C"/>
</dbReference>
<evidence type="ECO:0000313" key="9">
    <source>
        <dbReference type="EMBL" id="MFD2609412.1"/>
    </source>
</evidence>
<evidence type="ECO:0000256" key="3">
    <source>
        <dbReference type="ARBA" id="ARBA00022801"/>
    </source>
</evidence>
<feature type="domain" description="Exonuclease VII large subunit C-terminal" evidence="7">
    <location>
        <begin position="336"/>
        <end position="407"/>
    </location>
</feature>
<dbReference type="PANTHER" id="PTHR30008:SF0">
    <property type="entry name" value="EXODEOXYRIBONUCLEASE 7 LARGE SUBUNIT"/>
    <property type="match status" value="1"/>
</dbReference>
<evidence type="ECO:0000256" key="6">
    <source>
        <dbReference type="SAM" id="MobiDB-lite"/>
    </source>
</evidence>
<evidence type="ECO:0000256" key="5">
    <source>
        <dbReference type="RuleBase" id="RU004355"/>
    </source>
</evidence>
<comment type="subcellular location">
    <subcellularLocation>
        <location evidence="5">Cytoplasm</location>
    </subcellularLocation>
</comment>
<organism evidence="9 10">
    <name type="scientific">Deinococcus taklimakanensis</name>
    <dbReference type="NCBI Taxonomy" id="536443"/>
    <lineage>
        <taxon>Bacteria</taxon>
        <taxon>Thermotogati</taxon>
        <taxon>Deinococcota</taxon>
        <taxon>Deinococci</taxon>
        <taxon>Deinococcales</taxon>
        <taxon>Deinococcaceae</taxon>
        <taxon>Deinococcus</taxon>
    </lineage>
</organism>
<dbReference type="RefSeq" id="WP_386844762.1">
    <property type="nucleotide sequence ID" value="NZ_JBHUMK010000036.1"/>
</dbReference>
<dbReference type="NCBIfam" id="TIGR00237">
    <property type="entry name" value="xseA"/>
    <property type="match status" value="1"/>
</dbReference>
<evidence type="ECO:0000259" key="8">
    <source>
        <dbReference type="Pfam" id="PF13742"/>
    </source>
</evidence>
<dbReference type="InterPro" id="IPR003753">
    <property type="entry name" value="Exonuc_VII_L"/>
</dbReference>
<evidence type="ECO:0000256" key="1">
    <source>
        <dbReference type="ARBA" id="ARBA00022490"/>
    </source>
</evidence>
<dbReference type="CDD" id="cd04489">
    <property type="entry name" value="ExoVII_LU_OBF"/>
    <property type="match status" value="1"/>
</dbReference>